<dbReference type="AlphaFoldDB" id="A0A2I8SWW3"/>
<proteinExistence type="predicted"/>
<dbReference type="RefSeq" id="WP_004883071.1">
    <property type="nucleotide sequence ID" value="NZ_CP026208.1"/>
</dbReference>
<gene>
    <name evidence="2" type="ORF">D9F05_07205</name>
</gene>
<reference evidence="2" key="1">
    <citation type="submission" date="2018-10" db="EMBL/GenBank/DDBJ databases">
        <authorList>
            <consortium name="NARMS: The National Antimicrobial Resistance Monitoring System"/>
        </authorList>
    </citation>
    <scope>NUCLEOTIDE SEQUENCE [LARGE SCALE GENOMIC DNA]</scope>
    <source>
        <strain evidence="2">CVM N17EC0388</strain>
    </source>
</reference>
<evidence type="ECO:0000256" key="1">
    <source>
        <dbReference type="SAM" id="SignalP"/>
    </source>
</evidence>
<dbReference type="InterPro" id="IPR021747">
    <property type="entry name" value="DUF3313"/>
</dbReference>
<accession>A0A2I8SWW3</accession>
<feature type="chain" id="PRO_5044381957" evidence="1">
    <location>
        <begin position="25"/>
        <end position="205"/>
    </location>
</feature>
<evidence type="ECO:0000313" key="2">
    <source>
        <dbReference type="EMBL" id="MHO04152.1"/>
    </source>
</evidence>
<comment type="caution">
    <text evidence="2">The sequence shown here is derived from an EMBL/GenBank/DDBJ whole genome shotgun (WGS) entry which is preliminary data.</text>
</comment>
<organism evidence="2">
    <name type="scientific">Escherichia coli</name>
    <dbReference type="NCBI Taxonomy" id="562"/>
    <lineage>
        <taxon>Bacteria</taxon>
        <taxon>Pseudomonadati</taxon>
        <taxon>Pseudomonadota</taxon>
        <taxon>Gammaproteobacteria</taxon>
        <taxon>Enterobacterales</taxon>
        <taxon>Enterobacteriaceae</taxon>
        <taxon>Escherichia</taxon>
    </lineage>
</organism>
<protein>
    <submittedName>
        <fullName evidence="2">DUF3313 domain-containing protein</fullName>
    </submittedName>
</protein>
<sequence>MKRPISLIHFVLLAGLTATLSGCASNGMTRSGFLGDYDVLGKTKYENVLLFKAPGFEPSRYREILVEDAQVVTATGRIGGLEAEQVRELLDHVNSELRHLQTKSEAPASSGRIRVRVAITTIETPNRAVNTLTTLLVGPVTTGGASLEFEAVDEQTDRRVAAASCFEHGNALADFKGSYTLLGHAKSAITTCLERINSAWRSAGS</sequence>
<dbReference type="EMBL" id="RNRV01000009">
    <property type="protein sequence ID" value="MHO04152.1"/>
    <property type="molecule type" value="Genomic_DNA"/>
</dbReference>
<dbReference type="Pfam" id="PF11769">
    <property type="entry name" value="DUF3313"/>
    <property type="match status" value="1"/>
</dbReference>
<feature type="signal peptide" evidence="1">
    <location>
        <begin position="1"/>
        <end position="24"/>
    </location>
</feature>
<keyword evidence="1" id="KW-0732">Signal</keyword>
<name>A0A2I8SWW3_ECOLX</name>
<dbReference type="PROSITE" id="PS51257">
    <property type="entry name" value="PROKAR_LIPOPROTEIN"/>
    <property type="match status" value="1"/>
</dbReference>